<evidence type="ECO:0000256" key="9">
    <source>
        <dbReference type="ARBA" id="ARBA00023136"/>
    </source>
</evidence>
<keyword evidence="14" id="KW-1185">Reference proteome</keyword>
<evidence type="ECO:0000256" key="6">
    <source>
        <dbReference type="ARBA" id="ARBA00023002"/>
    </source>
</evidence>
<evidence type="ECO:0000256" key="7">
    <source>
        <dbReference type="ARBA" id="ARBA00023004"/>
    </source>
</evidence>
<feature type="domain" description="PI-PLC Y-box" evidence="11">
    <location>
        <begin position="38"/>
        <end position="94"/>
    </location>
</feature>
<evidence type="ECO:0000256" key="1">
    <source>
        <dbReference type="ARBA" id="ARBA00004370"/>
    </source>
</evidence>
<keyword evidence="3" id="KW-0001">2Fe-2S</keyword>
<evidence type="ECO:0000256" key="3">
    <source>
        <dbReference type="ARBA" id="ARBA00022714"/>
    </source>
</evidence>
<keyword evidence="6" id="KW-0560">Oxidoreductase</keyword>
<dbReference type="InterPro" id="IPR036922">
    <property type="entry name" value="Rieske_2Fe-2S_sf"/>
</dbReference>
<dbReference type="InterPro" id="IPR050584">
    <property type="entry name" value="Cholesterol_7-desaturase"/>
</dbReference>
<keyword evidence="5" id="KW-1133">Transmembrane helix</keyword>
<dbReference type="RefSeq" id="WP_174140174.1">
    <property type="nucleotide sequence ID" value="NZ_JABUFE010000033.1"/>
</dbReference>
<dbReference type="InterPro" id="IPR001711">
    <property type="entry name" value="PLipase_C_Pinositol-sp_Y"/>
</dbReference>
<evidence type="ECO:0000256" key="2">
    <source>
        <dbReference type="ARBA" id="ARBA00022692"/>
    </source>
</evidence>
<keyword evidence="8" id="KW-0411">Iron-sulfur</keyword>
<feature type="compositionally biased region" description="Basic and acidic residues" evidence="10">
    <location>
        <begin position="8"/>
        <end position="20"/>
    </location>
</feature>
<dbReference type="CDD" id="cd03469">
    <property type="entry name" value="Rieske_RO_Alpha_N"/>
    <property type="match status" value="1"/>
</dbReference>
<dbReference type="Gene3D" id="3.90.380.10">
    <property type="entry name" value="Naphthalene 1,2-dioxygenase Alpha Subunit, Chain A, domain 1"/>
    <property type="match status" value="1"/>
</dbReference>
<keyword evidence="9" id="KW-0472">Membrane</keyword>
<feature type="domain" description="Rieske" evidence="12">
    <location>
        <begin position="33"/>
        <end position="136"/>
    </location>
</feature>
<evidence type="ECO:0000256" key="5">
    <source>
        <dbReference type="ARBA" id="ARBA00022989"/>
    </source>
</evidence>
<dbReference type="PROSITE" id="PS50008">
    <property type="entry name" value="PIPLC_Y_DOMAIN"/>
    <property type="match status" value="1"/>
</dbReference>
<comment type="caution">
    <text evidence="13">The sequence shown here is derived from an EMBL/GenBank/DDBJ whole genome shotgun (WGS) entry which is preliminary data.</text>
</comment>
<evidence type="ECO:0000256" key="8">
    <source>
        <dbReference type="ARBA" id="ARBA00023014"/>
    </source>
</evidence>
<evidence type="ECO:0000259" key="12">
    <source>
        <dbReference type="PROSITE" id="PS51296"/>
    </source>
</evidence>
<evidence type="ECO:0000313" key="14">
    <source>
        <dbReference type="Proteomes" id="UP000777935"/>
    </source>
</evidence>
<keyword evidence="4" id="KW-0479">Metal-binding</keyword>
<dbReference type="SUPFAM" id="SSF55961">
    <property type="entry name" value="Bet v1-like"/>
    <property type="match status" value="1"/>
</dbReference>
<evidence type="ECO:0000313" key="13">
    <source>
        <dbReference type="EMBL" id="NSX57022.1"/>
    </source>
</evidence>
<organism evidence="13 14">
    <name type="scientific">Parasulfitobacter algicola</name>
    <dbReference type="NCBI Taxonomy" id="2614809"/>
    <lineage>
        <taxon>Bacteria</taxon>
        <taxon>Pseudomonadati</taxon>
        <taxon>Pseudomonadota</taxon>
        <taxon>Alphaproteobacteria</taxon>
        <taxon>Rhodobacterales</taxon>
        <taxon>Roseobacteraceae</taxon>
        <taxon>Parasulfitobacter</taxon>
    </lineage>
</organism>
<dbReference type="InterPro" id="IPR017941">
    <property type="entry name" value="Rieske_2Fe-2S"/>
</dbReference>
<dbReference type="InterPro" id="IPR044043">
    <property type="entry name" value="VanA_C_cat"/>
</dbReference>
<evidence type="ECO:0000256" key="10">
    <source>
        <dbReference type="SAM" id="MobiDB-lite"/>
    </source>
</evidence>
<evidence type="ECO:0000256" key="4">
    <source>
        <dbReference type="ARBA" id="ARBA00022723"/>
    </source>
</evidence>
<gene>
    <name evidence="13" type="ORF">HRQ87_19790</name>
</gene>
<comment type="subcellular location">
    <subcellularLocation>
        <location evidence="1">Membrane</location>
    </subcellularLocation>
</comment>
<reference evidence="13 14" key="1">
    <citation type="submission" date="2020-06" db="EMBL/GenBank/DDBJ databases">
        <title>Sulfitobacter algicola sp. nov., isolated from green algae.</title>
        <authorList>
            <person name="Wang C."/>
        </authorList>
    </citation>
    <scope>NUCLEOTIDE SEQUENCE [LARGE SCALE GENOMIC DNA]</scope>
    <source>
        <strain evidence="13 14">1151</strain>
    </source>
</reference>
<protein>
    <submittedName>
        <fullName evidence="13">Rieske 2Fe-2S domain-containing protein</fullName>
    </submittedName>
</protein>
<dbReference type="Proteomes" id="UP000777935">
    <property type="component" value="Unassembled WGS sequence"/>
</dbReference>
<dbReference type="SUPFAM" id="SSF50022">
    <property type="entry name" value="ISP domain"/>
    <property type="match status" value="1"/>
</dbReference>
<keyword evidence="7" id="KW-0408">Iron</keyword>
<name>A0ABX2J081_9RHOB</name>
<dbReference type="PROSITE" id="PS51296">
    <property type="entry name" value="RIESKE"/>
    <property type="match status" value="1"/>
</dbReference>
<proteinExistence type="predicted"/>
<dbReference type="EMBL" id="JABUFE010000033">
    <property type="protein sequence ID" value="NSX57022.1"/>
    <property type="molecule type" value="Genomic_DNA"/>
</dbReference>
<feature type="region of interest" description="Disordered" evidence="10">
    <location>
        <begin position="1"/>
        <end position="23"/>
    </location>
</feature>
<sequence length="373" mass="41364">MNDLSPDSELKPSQHAEPVTRGRVTFPSIPDHWVPVAFSRDLTKKPRGIYVDDVPVVLWRAGAEVKALVDQCPHRSVKLSVGKVTEDGNIQCAFHAWRFGGDGICKAIPLVTGSERPNKVRAGRLAAQEVGGLIWLFTRVLNADEAPPPMQDLPISMTEAGWSGDMIVREWQAHWSRAIQTMLDVAHIPFVHAKTIGAGLGRNIGKVSEAELKLDLRQHDDGSYEMDWGLEDTKSDGKSDMGWLAFLPPNGMSLKVPMKGTTKFNGQKVPKEWYLHIFCTPTKAGRSNQIIVPRRNFGGRNPIWRAADALNIIVLNEDKRNVETAWPSRVPRPAPEISMPTDASTIAFQRYHWNTFVKPALSSDGQDAEEAVG</sequence>
<dbReference type="Gene3D" id="2.102.10.10">
    <property type="entry name" value="Rieske [2Fe-2S] iron-sulphur domain"/>
    <property type="match status" value="1"/>
</dbReference>
<evidence type="ECO:0000259" key="11">
    <source>
        <dbReference type="PROSITE" id="PS50008"/>
    </source>
</evidence>
<accession>A0ABX2J081</accession>
<keyword evidence="2" id="KW-0812">Transmembrane</keyword>
<dbReference type="PANTHER" id="PTHR21266:SF32">
    <property type="entry name" value="CHOLESTEROL 7-DESATURASE NVD"/>
    <property type="match status" value="1"/>
</dbReference>
<dbReference type="Pfam" id="PF00355">
    <property type="entry name" value="Rieske"/>
    <property type="match status" value="1"/>
</dbReference>
<dbReference type="Pfam" id="PF19112">
    <property type="entry name" value="VanA_C"/>
    <property type="match status" value="1"/>
</dbReference>
<dbReference type="PANTHER" id="PTHR21266">
    <property type="entry name" value="IRON-SULFUR DOMAIN CONTAINING PROTEIN"/>
    <property type="match status" value="1"/>
</dbReference>